<organism evidence="2 3">
    <name type="scientific">Cafeteria roenbergensis</name>
    <name type="common">Marine flagellate</name>
    <dbReference type="NCBI Taxonomy" id="33653"/>
    <lineage>
        <taxon>Eukaryota</taxon>
        <taxon>Sar</taxon>
        <taxon>Stramenopiles</taxon>
        <taxon>Bigyra</taxon>
        <taxon>Opalozoa</taxon>
        <taxon>Bicosoecida</taxon>
        <taxon>Cafeteriaceae</taxon>
        <taxon>Cafeteria</taxon>
    </lineage>
</organism>
<proteinExistence type="predicted"/>
<comment type="caution">
    <text evidence="2">The sequence shown here is derived from an EMBL/GenBank/DDBJ whole genome shotgun (WGS) entry which is preliminary data.</text>
</comment>
<dbReference type="Proteomes" id="UP000325113">
    <property type="component" value="Unassembled WGS sequence"/>
</dbReference>
<evidence type="ECO:0000313" key="2">
    <source>
        <dbReference type="EMBL" id="KAA0161728.1"/>
    </source>
</evidence>
<reference evidence="2 3" key="1">
    <citation type="submission" date="2019-07" db="EMBL/GenBank/DDBJ databases">
        <title>Genomes of Cafeteria roenbergensis.</title>
        <authorList>
            <person name="Fischer M.G."/>
            <person name="Hackl T."/>
            <person name="Roman M."/>
        </authorList>
    </citation>
    <scope>NUCLEOTIDE SEQUENCE [LARGE SCALE GENOMIC DNA]</scope>
    <source>
        <strain evidence="2 3">Cflag</strain>
    </source>
</reference>
<feature type="compositionally biased region" description="Low complexity" evidence="1">
    <location>
        <begin position="36"/>
        <end position="45"/>
    </location>
</feature>
<name>A0A5A8D953_CAFRO</name>
<evidence type="ECO:0000256" key="1">
    <source>
        <dbReference type="SAM" id="MobiDB-lite"/>
    </source>
</evidence>
<gene>
    <name evidence="2" type="ORF">FNF31_03671</name>
</gene>
<sequence length="340" mass="34617">MAGPAAGFSSGVVLADGAVDVASADPGGTEHGGSAAGSSAAGSGSAAVGQRHVSDASSLLWLVARQFSERVLIVDGLAASFEPVDSNVCPRALPHVAAAADAVRWREVDGAAAEPGQVAPSQAWQAEPVETPGSITVNLAWTVVKVDADHLAAIGTALAQAAGVGPTAAPPPTVTLRLFAALPASRAIELASLRADVSSALGLASLPNVRLDIVPGLAYGAFVRALSLGAFAVDSLPLAGCNSMHDLLHAGVPTVTLEGRGWRGRIGAAMLRRLGLHWLVADSVGDFQAKIARLVTDLPWRREMRRRVALADLSVLQVTEAEGLQWRAGLATALELASGS</sequence>
<protein>
    <recommendedName>
        <fullName evidence="4">O-GlcNAc transferase C-terminal domain-containing protein</fullName>
    </recommendedName>
</protein>
<evidence type="ECO:0008006" key="4">
    <source>
        <dbReference type="Google" id="ProtNLM"/>
    </source>
</evidence>
<dbReference type="EMBL" id="VLTM01000033">
    <property type="protein sequence ID" value="KAA0161728.1"/>
    <property type="molecule type" value="Genomic_DNA"/>
</dbReference>
<accession>A0A5A8D953</accession>
<dbReference type="AlphaFoldDB" id="A0A5A8D953"/>
<dbReference type="Gene3D" id="3.40.50.2000">
    <property type="entry name" value="Glycogen Phosphorylase B"/>
    <property type="match status" value="1"/>
</dbReference>
<evidence type="ECO:0000313" key="3">
    <source>
        <dbReference type="Proteomes" id="UP000325113"/>
    </source>
</evidence>
<feature type="region of interest" description="Disordered" evidence="1">
    <location>
        <begin position="24"/>
        <end position="45"/>
    </location>
</feature>